<dbReference type="Pfam" id="PF11684">
    <property type="entry name" value="DUF3280"/>
    <property type="match status" value="1"/>
</dbReference>
<accession>A0A4Q9G4U2</accession>
<evidence type="ECO:0000313" key="2">
    <source>
        <dbReference type="Proteomes" id="UP000293520"/>
    </source>
</evidence>
<keyword evidence="2" id="KW-1185">Reference proteome</keyword>
<protein>
    <submittedName>
        <fullName evidence="1">DUF2380 domain-containing protein</fullName>
    </submittedName>
</protein>
<dbReference type="EMBL" id="SISK01000002">
    <property type="protein sequence ID" value="TBN42437.1"/>
    <property type="molecule type" value="Genomic_DNA"/>
</dbReference>
<dbReference type="Proteomes" id="UP000293520">
    <property type="component" value="Unassembled WGS sequence"/>
</dbReference>
<organism evidence="1 2">
    <name type="scientific">Paracoccus subflavus</name>
    <dbReference type="NCBI Taxonomy" id="2528244"/>
    <lineage>
        <taxon>Bacteria</taxon>
        <taxon>Pseudomonadati</taxon>
        <taxon>Pseudomonadota</taxon>
        <taxon>Alphaproteobacteria</taxon>
        <taxon>Rhodobacterales</taxon>
        <taxon>Paracoccaceae</taxon>
        <taxon>Paracoccus</taxon>
    </lineage>
</organism>
<evidence type="ECO:0000313" key="1">
    <source>
        <dbReference type="EMBL" id="TBN42437.1"/>
    </source>
</evidence>
<sequence length="230" mass="25021">MGQHHCAALVNAGQVRESIQRIFVGARFPALRFVHRCLHRRICRQAIRAPRGIQCRPTPATRDISLDCALARGNIPPGGTTMRQMLAACLILLAPLSAMANTAILPIKMLDTSGEAQDQRADHERRMALLAEVLGKELPAVLIAPGDISACQPQTTDCLLEATAATGADRALFIVAQKTSTLILQLFVNLVDTRTGELLDSRNLNFRGDNDEAWRRAGLFLAGQIRDVAP</sequence>
<reference evidence="1 2" key="1">
    <citation type="submission" date="2019-02" db="EMBL/GenBank/DDBJ databases">
        <title>Paracoccus subflavus sp. nov., isolated from marine sediment of the Pacific Ocean.</title>
        <authorList>
            <person name="Zhang G."/>
        </authorList>
    </citation>
    <scope>NUCLEOTIDE SEQUENCE [LARGE SCALE GENOMIC DNA]</scope>
    <source>
        <strain evidence="1 2">GY0581</strain>
    </source>
</reference>
<proteinExistence type="predicted"/>
<dbReference type="OrthoDB" id="8442682at2"/>
<comment type="caution">
    <text evidence="1">The sequence shown here is derived from an EMBL/GenBank/DDBJ whole genome shotgun (WGS) entry which is preliminary data.</text>
</comment>
<gene>
    <name evidence="1" type="ORF">EYE42_03145</name>
</gene>
<dbReference type="AlphaFoldDB" id="A0A4Q9G4U2"/>
<name>A0A4Q9G4U2_9RHOB</name>
<dbReference type="InterPro" id="IPR021698">
    <property type="entry name" value="DUF3280"/>
</dbReference>